<gene>
    <name evidence="11" type="ORF">BBD40_25635</name>
</gene>
<evidence type="ECO:0000259" key="10">
    <source>
        <dbReference type="PROSITE" id="PS50110"/>
    </source>
</evidence>
<dbReference type="SUPFAM" id="SSF52172">
    <property type="entry name" value="CheY-like"/>
    <property type="match status" value="1"/>
</dbReference>
<organism evidence="11 12">
    <name type="scientific">Paenibacillus ihbetae</name>
    <dbReference type="NCBI Taxonomy" id="1870820"/>
    <lineage>
        <taxon>Bacteria</taxon>
        <taxon>Bacillati</taxon>
        <taxon>Bacillota</taxon>
        <taxon>Bacilli</taxon>
        <taxon>Bacillales</taxon>
        <taxon>Paenibacillaceae</taxon>
        <taxon>Paenibacillus</taxon>
    </lineage>
</organism>
<feature type="modified residue" description="4-aspartylphosphate" evidence="8">
    <location>
        <position position="54"/>
    </location>
</feature>
<keyword evidence="6 11" id="KW-0238">DNA-binding</keyword>
<feature type="domain" description="HTH araC/xylS-type" evidence="9">
    <location>
        <begin position="436"/>
        <end position="534"/>
    </location>
</feature>
<dbReference type="InterPro" id="IPR009057">
    <property type="entry name" value="Homeodomain-like_sf"/>
</dbReference>
<dbReference type="SMART" id="SM00342">
    <property type="entry name" value="HTH_ARAC"/>
    <property type="match status" value="1"/>
</dbReference>
<proteinExistence type="predicted"/>
<dbReference type="InterPro" id="IPR011006">
    <property type="entry name" value="CheY-like_superfamily"/>
</dbReference>
<dbReference type="InterPro" id="IPR051552">
    <property type="entry name" value="HptR"/>
</dbReference>
<dbReference type="SUPFAM" id="SSF46689">
    <property type="entry name" value="Homeodomain-like"/>
    <property type="match status" value="2"/>
</dbReference>
<dbReference type="RefSeq" id="WP_077569933.1">
    <property type="nucleotide sequence ID" value="NZ_MRVI01000002.1"/>
</dbReference>
<sequence>MKVLIVDDEQHVREAIEMLADWERHGITEIYQAADGEEAVRLIEEKDPQIVMTDMRMPNKNGLELLTWLHTSRPDIKVLVISGYDDFEYVRHTIRSGGSDYILKPVEAGSLNEALGKAADAWRLEEEKRNQIMSQNIEMNQMTPLYLDRLLSDLVNGYGSRESIVAQLQNRMALPPAGDPCHIVVISDVQFDKELLSKFRNRRHLLSFTLINICNELLRDQGVAFRHIDKPGEMIMLYWNPRLPVNDMLERINDGLFAILRRRAHFGCAAAAFPADLPKAYLNAVQALWSRNLLTGKSRIHKERVPESEGSRTPRLASYEETFKLAALSGSRERIEAAADEWIKDVRDMDRVSPEQLLRINSEWDWMQQHWTENEVKSVQEPVEDAEISQDLPSPLPLNEDGMLCWERWREQICGRLNAASRVLTQIHSKDNHIIHDIARYLENSYHEEISLQQIAGRFFLSREYISRKFKQEFGVTLSDFLGRIRIDKAKTLLLNPQLRIAQIAEMVGYQDEKYFSKVFKKMEGATPNEYRKVQKRAPGCL</sequence>
<dbReference type="Pfam" id="PF12833">
    <property type="entry name" value="HTH_18"/>
    <property type="match status" value="1"/>
</dbReference>
<evidence type="ECO:0000256" key="4">
    <source>
        <dbReference type="ARBA" id="ARBA00023012"/>
    </source>
</evidence>
<dbReference type="PANTHER" id="PTHR42713:SF3">
    <property type="entry name" value="TRANSCRIPTIONAL REGULATORY PROTEIN HPTR"/>
    <property type="match status" value="1"/>
</dbReference>
<dbReference type="Pfam" id="PF00072">
    <property type="entry name" value="Response_reg"/>
    <property type="match status" value="1"/>
</dbReference>
<dbReference type="PROSITE" id="PS00041">
    <property type="entry name" value="HTH_ARAC_FAMILY_1"/>
    <property type="match status" value="1"/>
</dbReference>
<dbReference type="Proteomes" id="UP000189059">
    <property type="component" value="Unassembled WGS sequence"/>
</dbReference>
<protein>
    <submittedName>
        <fullName evidence="11">DNA-binding response regulator</fullName>
    </submittedName>
</protein>
<comment type="subcellular location">
    <subcellularLocation>
        <location evidence="1">Cytoplasm</location>
    </subcellularLocation>
</comment>
<dbReference type="PRINTS" id="PR00032">
    <property type="entry name" value="HTHARAC"/>
</dbReference>
<keyword evidence="7" id="KW-0804">Transcription</keyword>
<dbReference type="InterPro" id="IPR001789">
    <property type="entry name" value="Sig_transdc_resp-reg_receiver"/>
</dbReference>
<evidence type="ECO:0000256" key="2">
    <source>
        <dbReference type="ARBA" id="ARBA00022490"/>
    </source>
</evidence>
<name>A0ABX3JQB2_9BACL</name>
<dbReference type="InterPro" id="IPR018060">
    <property type="entry name" value="HTH_AraC"/>
</dbReference>
<evidence type="ECO:0000256" key="1">
    <source>
        <dbReference type="ARBA" id="ARBA00004496"/>
    </source>
</evidence>
<reference evidence="11 12" key="1">
    <citation type="submission" date="2016-12" db="EMBL/GenBank/DDBJ databases">
        <title>Genome sequencing and description of Paenibacillus sp. nov. from high altitude lake in the Indian Trans- Himalayas.</title>
        <authorList>
            <person name="Kiran S."/>
            <person name="Swarnkar M.K."/>
            <person name="Rana A."/>
            <person name="Tewari R."/>
            <person name="Gulati A."/>
        </authorList>
    </citation>
    <scope>NUCLEOTIDE SEQUENCE [LARGE SCALE GENOMIC DNA]</scope>
    <source>
        <strain evidence="11 12">IHBB 9951</strain>
    </source>
</reference>
<dbReference type="GO" id="GO:0003677">
    <property type="term" value="F:DNA binding"/>
    <property type="evidence" value="ECO:0007669"/>
    <property type="project" value="UniProtKB-KW"/>
</dbReference>
<keyword evidence="12" id="KW-1185">Reference proteome</keyword>
<keyword evidence="5" id="KW-0805">Transcription regulation</keyword>
<dbReference type="Gene3D" id="1.10.10.60">
    <property type="entry name" value="Homeodomain-like"/>
    <property type="match status" value="2"/>
</dbReference>
<keyword evidence="3 8" id="KW-0597">Phosphoprotein</keyword>
<comment type="caution">
    <text evidence="11">The sequence shown here is derived from an EMBL/GenBank/DDBJ whole genome shotgun (WGS) entry which is preliminary data.</text>
</comment>
<dbReference type="PROSITE" id="PS01124">
    <property type="entry name" value="HTH_ARAC_FAMILY_2"/>
    <property type="match status" value="1"/>
</dbReference>
<dbReference type="Gene3D" id="3.40.50.2300">
    <property type="match status" value="1"/>
</dbReference>
<dbReference type="SMART" id="SM00448">
    <property type="entry name" value="REC"/>
    <property type="match status" value="1"/>
</dbReference>
<dbReference type="PROSITE" id="PS50110">
    <property type="entry name" value="RESPONSE_REGULATORY"/>
    <property type="match status" value="1"/>
</dbReference>
<evidence type="ECO:0000313" key="12">
    <source>
        <dbReference type="Proteomes" id="UP000189059"/>
    </source>
</evidence>
<dbReference type="InterPro" id="IPR020449">
    <property type="entry name" value="Tscrpt_reg_AraC-type_HTH"/>
</dbReference>
<dbReference type="InterPro" id="IPR018062">
    <property type="entry name" value="HTH_AraC-typ_CS"/>
</dbReference>
<feature type="domain" description="Response regulatory" evidence="10">
    <location>
        <begin position="2"/>
        <end position="119"/>
    </location>
</feature>
<dbReference type="EMBL" id="MRVI01000002">
    <property type="protein sequence ID" value="OOC59036.1"/>
    <property type="molecule type" value="Genomic_DNA"/>
</dbReference>
<evidence type="ECO:0000256" key="8">
    <source>
        <dbReference type="PROSITE-ProRule" id="PRU00169"/>
    </source>
</evidence>
<evidence type="ECO:0000256" key="3">
    <source>
        <dbReference type="ARBA" id="ARBA00022553"/>
    </source>
</evidence>
<evidence type="ECO:0000313" key="11">
    <source>
        <dbReference type="EMBL" id="OOC59036.1"/>
    </source>
</evidence>
<evidence type="ECO:0000259" key="9">
    <source>
        <dbReference type="PROSITE" id="PS01124"/>
    </source>
</evidence>
<evidence type="ECO:0000256" key="6">
    <source>
        <dbReference type="ARBA" id="ARBA00023125"/>
    </source>
</evidence>
<evidence type="ECO:0000256" key="7">
    <source>
        <dbReference type="ARBA" id="ARBA00023163"/>
    </source>
</evidence>
<keyword evidence="4" id="KW-0902">Two-component regulatory system</keyword>
<dbReference type="PANTHER" id="PTHR42713">
    <property type="entry name" value="HISTIDINE KINASE-RELATED"/>
    <property type="match status" value="1"/>
</dbReference>
<keyword evidence="2" id="KW-0963">Cytoplasm</keyword>
<evidence type="ECO:0000256" key="5">
    <source>
        <dbReference type="ARBA" id="ARBA00023015"/>
    </source>
</evidence>
<accession>A0ABX3JQB2</accession>
<dbReference type="CDD" id="cd17536">
    <property type="entry name" value="REC_YesN-like"/>
    <property type="match status" value="1"/>
</dbReference>